<evidence type="ECO:0000256" key="1">
    <source>
        <dbReference type="ARBA" id="ARBA00001933"/>
    </source>
</evidence>
<name>A0A1R1ST06_9ACTN</name>
<keyword evidence="5" id="KW-1185">Reference proteome</keyword>
<sequence>MTPDHSNTWAAQAIRRLHAEGLAYGPTPLRPLPLPALEGIEVYLKDESAHPTGSLKHRLVRAMFCQAVATGRITADTTVVAATGGAVAVAGARFARLLGLSFIAVVPARTPADTLARVEREGGRWQPAEGPPAGVQQEARALAERLGGHFLDHFTDAERALAGCGEPTVADEIFEQLREEPHPVPAWIVTGAGTGATSASIGRHLRHHGHPTRLAVVDPENSAYFPAWASGCPDYATGMPSRIPGIGRPRTEPGFLPTVIDLVIPVPDAASIAALRWLHDTARVPAGPAAGTGLWGVCHLVARMREAGARGSVVTLVGDHADPYRNTHLDPEWVRARGLDPAPYAGAVERFADTGEWPAAGSGPATGGSWSGA</sequence>
<dbReference type="SUPFAM" id="SSF53686">
    <property type="entry name" value="Tryptophan synthase beta subunit-like PLP-dependent enzymes"/>
    <property type="match status" value="1"/>
</dbReference>
<dbReference type="GO" id="GO:1901605">
    <property type="term" value="P:alpha-amino acid metabolic process"/>
    <property type="evidence" value="ECO:0007669"/>
    <property type="project" value="UniProtKB-ARBA"/>
</dbReference>
<accession>A0A1R1ST06</accession>
<dbReference type="RefSeq" id="WP_065966002.1">
    <property type="nucleotide sequence ID" value="NZ_ASQP01000011.1"/>
</dbReference>
<dbReference type="Gene3D" id="3.40.50.1100">
    <property type="match status" value="2"/>
</dbReference>
<evidence type="ECO:0000313" key="4">
    <source>
        <dbReference type="EMBL" id="OMI41441.1"/>
    </source>
</evidence>
<dbReference type="InterPro" id="IPR001926">
    <property type="entry name" value="TrpB-like_PALP"/>
</dbReference>
<dbReference type="EMBL" id="ASQP01000011">
    <property type="protein sequence ID" value="OMI41441.1"/>
    <property type="molecule type" value="Genomic_DNA"/>
</dbReference>
<evidence type="ECO:0000259" key="3">
    <source>
        <dbReference type="Pfam" id="PF00291"/>
    </source>
</evidence>
<reference evidence="4 5" key="1">
    <citation type="submission" date="2013-05" db="EMBL/GenBank/DDBJ databases">
        <title>Genome sequence of Streptomyces sparsogenes DSM 40356.</title>
        <authorList>
            <person name="Coyne S."/>
            <person name="Seebeck F.P."/>
        </authorList>
    </citation>
    <scope>NUCLEOTIDE SEQUENCE [LARGE SCALE GENOMIC DNA]</scope>
    <source>
        <strain evidence="4 5">DSM 40356</strain>
    </source>
</reference>
<dbReference type="Proteomes" id="UP000186168">
    <property type="component" value="Unassembled WGS sequence"/>
</dbReference>
<comment type="caution">
    <text evidence="4">The sequence shown here is derived from an EMBL/GenBank/DDBJ whole genome shotgun (WGS) entry which is preliminary data.</text>
</comment>
<protein>
    <submittedName>
        <fullName evidence="4">Cysteine synthase</fullName>
    </submittedName>
</protein>
<proteinExistence type="predicted"/>
<comment type="cofactor">
    <cofactor evidence="1">
        <name>pyridoxal 5'-phosphate</name>
        <dbReference type="ChEBI" id="CHEBI:597326"/>
    </cofactor>
</comment>
<dbReference type="AlphaFoldDB" id="A0A1R1ST06"/>
<feature type="domain" description="Tryptophan synthase beta chain-like PALP" evidence="3">
    <location>
        <begin position="23"/>
        <end position="317"/>
    </location>
</feature>
<dbReference type="InterPro" id="IPR050214">
    <property type="entry name" value="Cys_Synth/Cystath_Beta-Synth"/>
</dbReference>
<evidence type="ECO:0000313" key="5">
    <source>
        <dbReference type="Proteomes" id="UP000186168"/>
    </source>
</evidence>
<gene>
    <name evidence="4" type="ORF">SPAR_00889</name>
</gene>
<dbReference type="PANTHER" id="PTHR10314">
    <property type="entry name" value="CYSTATHIONINE BETA-SYNTHASE"/>
    <property type="match status" value="1"/>
</dbReference>
<keyword evidence="2" id="KW-0663">Pyridoxal phosphate</keyword>
<evidence type="ECO:0000256" key="2">
    <source>
        <dbReference type="ARBA" id="ARBA00022898"/>
    </source>
</evidence>
<dbReference type="Pfam" id="PF00291">
    <property type="entry name" value="PALP"/>
    <property type="match status" value="1"/>
</dbReference>
<dbReference type="STRING" id="67365.GCA_001704635_01113"/>
<dbReference type="InterPro" id="IPR036052">
    <property type="entry name" value="TrpB-like_PALP_sf"/>
</dbReference>
<dbReference type="GeneID" id="96746241"/>
<organism evidence="4 5">
    <name type="scientific">Streptomyces sparsogenes DSM 40356</name>
    <dbReference type="NCBI Taxonomy" id="1331668"/>
    <lineage>
        <taxon>Bacteria</taxon>
        <taxon>Bacillati</taxon>
        <taxon>Actinomycetota</taxon>
        <taxon>Actinomycetes</taxon>
        <taxon>Kitasatosporales</taxon>
        <taxon>Streptomycetaceae</taxon>
        <taxon>Streptomyces</taxon>
    </lineage>
</organism>